<dbReference type="AlphaFoldDB" id="A0A9D2H392"/>
<reference evidence="2" key="1">
    <citation type="journal article" date="2021" name="PeerJ">
        <title>Extensive microbial diversity within the chicken gut microbiome revealed by metagenomics and culture.</title>
        <authorList>
            <person name="Gilroy R."/>
            <person name="Ravi A."/>
            <person name="Getino M."/>
            <person name="Pursley I."/>
            <person name="Horton D.L."/>
            <person name="Alikhan N.F."/>
            <person name="Baker D."/>
            <person name="Gharbi K."/>
            <person name="Hall N."/>
            <person name="Watson M."/>
            <person name="Adriaenssens E.M."/>
            <person name="Foster-Nyarko E."/>
            <person name="Jarju S."/>
            <person name="Secka A."/>
            <person name="Antonio M."/>
            <person name="Oren A."/>
            <person name="Chaudhuri R.R."/>
            <person name="La Ragione R."/>
            <person name="Hildebrand F."/>
            <person name="Pallen M.J."/>
        </authorList>
    </citation>
    <scope>NUCLEOTIDE SEQUENCE</scope>
    <source>
        <strain evidence="2">ChiHjej8B7-3636</strain>
    </source>
</reference>
<gene>
    <name evidence="2" type="ORF">H9800_03025</name>
</gene>
<keyword evidence="1" id="KW-0732">Signal</keyword>
<dbReference type="Proteomes" id="UP000824220">
    <property type="component" value="Unassembled WGS sequence"/>
</dbReference>
<reference evidence="2" key="2">
    <citation type="submission" date="2021-04" db="EMBL/GenBank/DDBJ databases">
        <authorList>
            <person name="Gilroy R."/>
        </authorList>
    </citation>
    <scope>NUCLEOTIDE SEQUENCE</scope>
    <source>
        <strain evidence="2">ChiHjej8B7-3636</strain>
    </source>
</reference>
<name>A0A9D2H392_9MICO</name>
<accession>A0A9D2H392</accession>
<comment type="caution">
    <text evidence="2">The sequence shown here is derived from an EMBL/GenBank/DDBJ whole genome shotgun (WGS) entry which is preliminary data.</text>
</comment>
<evidence type="ECO:0000256" key="1">
    <source>
        <dbReference type="SAM" id="SignalP"/>
    </source>
</evidence>
<feature type="chain" id="PRO_5039620939" evidence="1">
    <location>
        <begin position="22"/>
        <end position="346"/>
    </location>
</feature>
<protein>
    <submittedName>
        <fullName evidence="2">Uncharacterized protein</fullName>
    </submittedName>
</protein>
<evidence type="ECO:0000313" key="2">
    <source>
        <dbReference type="EMBL" id="HJA03817.1"/>
    </source>
</evidence>
<organism evidence="2 3">
    <name type="scientific">Candidatus Microbacterium stercoravium</name>
    <dbReference type="NCBI Taxonomy" id="2838697"/>
    <lineage>
        <taxon>Bacteria</taxon>
        <taxon>Bacillati</taxon>
        <taxon>Actinomycetota</taxon>
        <taxon>Actinomycetes</taxon>
        <taxon>Micrococcales</taxon>
        <taxon>Microbacteriaceae</taxon>
        <taxon>Microbacterium</taxon>
    </lineage>
</organism>
<dbReference type="EMBL" id="DXAM01000045">
    <property type="protein sequence ID" value="HJA03817.1"/>
    <property type="molecule type" value="Genomic_DNA"/>
</dbReference>
<dbReference type="PROSITE" id="PS51257">
    <property type="entry name" value="PROKAR_LIPOPROTEIN"/>
    <property type="match status" value="1"/>
</dbReference>
<feature type="signal peptide" evidence="1">
    <location>
        <begin position="1"/>
        <end position="21"/>
    </location>
</feature>
<sequence length="346" mass="38560">MRQLRTLTVIATTTLTIGALAACGGGAADDLSYEDSPLNEYMSSLYDAEMSPEDQQAELDAQERKQEEAVAACMQDEGFEYVPVTGTSQVYMADDDEWDPDSRDWVEQYGYGVFSTPWDDDEATGEEEIDDPNAEYTELLSESELAAYNATLYGDEPSEEQMGDPDFDWGSLDQGCYGEAMNEAYDADEIDALYEEFDPLITKMTDLYDAALSSDAQIALEAEWASCMEGKDFAEFASRDDAQSSVYEKQEELYTAQNEASEQIDWESVTDEEAEALMAESDPAGSPEWVEAQENEVVLALADLECRDETDYDSKTLANQFELEEQFIADNKAELEAFRAAAEQVM</sequence>
<evidence type="ECO:0000313" key="3">
    <source>
        <dbReference type="Proteomes" id="UP000824220"/>
    </source>
</evidence>
<proteinExistence type="predicted"/>